<reference evidence="1" key="1">
    <citation type="submission" date="2016-01" db="EMBL/GenBank/DDBJ databases">
        <authorList>
            <person name="Peeters C."/>
        </authorList>
    </citation>
    <scope>NUCLEOTIDE SEQUENCE</scope>
    <source>
        <strain evidence="1">LMG 29322</strain>
    </source>
</reference>
<dbReference type="Proteomes" id="UP000054851">
    <property type="component" value="Unassembled WGS sequence"/>
</dbReference>
<accession>A0A158BT50</accession>
<dbReference type="AlphaFoldDB" id="A0A158BT50"/>
<evidence type="ECO:0000313" key="1">
    <source>
        <dbReference type="EMBL" id="SAK73151.1"/>
    </source>
</evidence>
<organism evidence="1 2">
    <name type="scientific">Caballeronia hypogeia</name>
    <dbReference type="NCBI Taxonomy" id="1777140"/>
    <lineage>
        <taxon>Bacteria</taxon>
        <taxon>Pseudomonadati</taxon>
        <taxon>Pseudomonadota</taxon>
        <taxon>Betaproteobacteria</taxon>
        <taxon>Burkholderiales</taxon>
        <taxon>Burkholderiaceae</taxon>
        <taxon>Caballeronia</taxon>
    </lineage>
</organism>
<dbReference type="EMBL" id="FCOA02000014">
    <property type="protein sequence ID" value="SAK73151.1"/>
    <property type="molecule type" value="Genomic_DNA"/>
</dbReference>
<name>A0A158BT50_9BURK</name>
<sequence length="90" mass="9715">MISYHNGAAIQASAVRKGNLFIARACILEEDGESTCLGDLGVFANKKGACQFAVRCAAAFIDGELMPLPPCRMTADSTDSRPRRPTRLNR</sequence>
<keyword evidence="2" id="KW-1185">Reference proteome</keyword>
<dbReference type="RefSeq" id="WP_061169334.1">
    <property type="nucleotide sequence ID" value="NZ_FCOA02000014.1"/>
</dbReference>
<dbReference type="OrthoDB" id="9132497at2"/>
<proteinExistence type="predicted"/>
<evidence type="ECO:0000313" key="2">
    <source>
        <dbReference type="Proteomes" id="UP000054851"/>
    </source>
</evidence>
<comment type="caution">
    <text evidence="1">The sequence shown here is derived from an EMBL/GenBank/DDBJ whole genome shotgun (WGS) entry which is preliminary data.</text>
</comment>
<gene>
    <name evidence="1" type="ORF">AWB79_04188</name>
</gene>
<protein>
    <submittedName>
        <fullName evidence="1">Uncharacterized protein</fullName>
    </submittedName>
</protein>